<dbReference type="RefSeq" id="WP_311866129.1">
    <property type="nucleotide sequence ID" value="NZ_JARPWH010000345.1"/>
</dbReference>
<feature type="non-terminal residue" evidence="6">
    <location>
        <position position="1"/>
    </location>
</feature>
<feature type="domain" description="RecX third three-helical" evidence="5">
    <location>
        <begin position="15"/>
        <end position="58"/>
    </location>
</feature>
<evidence type="ECO:0000256" key="4">
    <source>
        <dbReference type="ARBA" id="ARBA00022490"/>
    </source>
</evidence>
<dbReference type="Gene3D" id="1.10.10.10">
    <property type="entry name" value="Winged helix-like DNA-binding domain superfamily/Winged helix DNA-binding domain"/>
    <property type="match status" value="1"/>
</dbReference>
<gene>
    <name evidence="6" type="ORF">P7D43_23765</name>
</gene>
<protein>
    <recommendedName>
        <fullName evidence="3">Regulatory protein RecX</fullName>
    </recommendedName>
</protein>
<reference evidence="6" key="1">
    <citation type="submission" date="2023-03" db="EMBL/GenBank/DDBJ databases">
        <authorList>
            <person name="Shen W."/>
            <person name="Cai J."/>
        </authorList>
    </citation>
    <scope>NUCLEOTIDE SEQUENCE</scope>
    <source>
        <strain evidence="6">P33-2</strain>
    </source>
</reference>
<dbReference type="InterPro" id="IPR036388">
    <property type="entry name" value="WH-like_DNA-bd_sf"/>
</dbReference>
<dbReference type="Proteomes" id="UP001260773">
    <property type="component" value="Unassembled WGS sequence"/>
</dbReference>
<evidence type="ECO:0000256" key="1">
    <source>
        <dbReference type="ARBA" id="ARBA00004496"/>
    </source>
</evidence>
<accession>A0AAW8S4J5</accession>
<sequence length="67" mass="7731">IKKGLLEIDAEAYRKTALQLVKTKWMALKKEQYRVREAKTQAYLAQKGFEPALVQELIKIVRNGANQ</sequence>
<comment type="similarity">
    <text evidence="2">Belongs to the RecX family.</text>
</comment>
<comment type="caution">
    <text evidence="6">The sequence shown here is derived from an EMBL/GenBank/DDBJ whole genome shotgun (WGS) entry which is preliminary data.</text>
</comment>
<comment type="subcellular location">
    <subcellularLocation>
        <location evidence="1">Cytoplasm</location>
    </subcellularLocation>
</comment>
<evidence type="ECO:0000313" key="7">
    <source>
        <dbReference type="Proteomes" id="UP001260773"/>
    </source>
</evidence>
<keyword evidence="4" id="KW-0963">Cytoplasm</keyword>
<dbReference type="EMBL" id="JARPWH010000345">
    <property type="protein sequence ID" value="MDT2405351.1"/>
    <property type="molecule type" value="Genomic_DNA"/>
</dbReference>
<dbReference type="InterPro" id="IPR053925">
    <property type="entry name" value="RecX_HTH_3rd"/>
</dbReference>
<dbReference type="AlphaFoldDB" id="A0AAW8S4J5"/>
<dbReference type="GO" id="GO:0005737">
    <property type="term" value="C:cytoplasm"/>
    <property type="evidence" value="ECO:0007669"/>
    <property type="project" value="UniProtKB-SubCell"/>
</dbReference>
<dbReference type="Pfam" id="PF21981">
    <property type="entry name" value="RecX_HTH3"/>
    <property type="match status" value="1"/>
</dbReference>
<name>A0AAW8S4J5_ENTAV</name>
<evidence type="ECO:0000259" key="5">
    <source>
        <dbReference type="Pfam" id="PF21981"/>
    </source>
</evidence>
<evidence type="ECO:0000313" key="6">
    <source>
        <dbReference type="EMBL" id="MDT2405351.1"/>
    </source>
</evidence>
<organism evidence="6 7">
    <name type="scientific">Enterococcus avium</name>
    <name type="common">Streptococcus avium</name>
    <dbReference type="NCBI Taxonomy" id="33945"/>
    <lineage>
        <taxon>Bacteria</taxon>
        <taxon>Bacillati</taxon>
        <taxon>Bacillota</taxon>
        <taxon>Bacilli</taxon>
        <taxon>Lactobacillales</taxon>
        <taxon>Enterococcaceae</taxon>
        <taxon>Enterococcus</taxon>
    </lineage>
</organism>
<evidence type="ECO:0000256" key="2">
    <source>
        <dbReference type="ARBA" id="ARBA00009695"/>
    </source>
</evidence>
<proteinExistence type="inferred from homology"/>
<evidence type="ECO:0000256" key="3">
    <source>
        <dbReference type="ARBA" id="ARBA00018111"/>
    </source>
</evidence>